<keyword evidence="2 8" id="KW-0808">Transferase</keyword>
<name>A0ABN6M1C6_9BACT</name>
<accession>A0ABN6M1C6</accession>
<evidence type="ECO:0000313" key="10">
    <source>
        <dbReference type="EMBL" id="BDD86693.1"/>
    </source>
</evidence>
<evidence type="ECO:0000256" key="7">
    <source>
        <dbReference type="ARBA" id="ARBA00048743"/>
    </source>
</evidence>
<dbReference type="SUPFAM" id="SSF52540">
    <property type="entry name" value="P-loop containing nucleoside triphosphate hydrolases"/>
    <property type="match status" value="1"/>
</dbReference>
<evidence type="ECO:0000256" key="8">
    <source>
        <dbReference type="HAMAP-Rule" id="MF_00165"/>
    </source>
</evidence>
<sequence length="203" mass="23213">MEKRSGRLIVFEGIDGTGKSTQIQLLHHSLQQRNIPSVTTREPTDGHFGQRIRALYRNRQTVSREEELSLFLADRNDHVTTLIGPALNAGQVVLCDRYFLSTAAYQGALGLDPQAIIEANNRFAPDPDLALLFELEVAEAIRRITEKRGEHPNDFEQFAYLQKVDTVFRQMRLPYIRRLDASRAPDHIHRDVRSLVDELLGLR</sequence>
<comment type="catalytic activity">
    <reaction evidence="7 8">
        <text>dTMP + ATP = dTDP + ADP</text>
        <dbReference type="Rhea" id="RHEA:13517"/>
        <dbReference type="ChEBI" id="CHEBI:30616"/>
        <dbReference type="ChEBI" id="CHEBI:58369"/>
        <dbReference type="ChEBI" id="CHEBI:63528"/>
        <dbReference type="ChEBI" id="CHEBI:456216"/>
        <dbReference type="EC" id="2.7.4.9"/>
    </reaction>
</comment>
<dbReference type="GO" id="GO:0016301">
    <property type="term" value="F:kinase activity"/>
    <property type="evidence" value="ECO:0007669"/>
    <property type="project" value="UniProtKB-KW"/>
</dbReference>
<comment type="function">
    <text evidence="8">Phosphorylation of dTMP to form dTDP in both de novo and salvage pathways of dTTP synthesis.</text>
</comment>
<evidence type="ECO:0000256" key="3">
    <source>
        <dbReference type="ARBA" id="ARBA00022727"/>
    </source>
</evidence>
<keyword evidence="5 8" id="KW-0418">Kinase</keyword>
<dbReference type="Proteomes" id="UP000830055">
    <property type="component" value="Chromosome"/>
</dbReference>
<dbReference type="InterPro" id="IPR039430">
    <property type="entry name" value="Thymidylate_kin-like_dom"/>
</dbReference>
<evidence type="ECO:0000256" key="2">
    <source>
        <dbReference type="ARBA" id="ARBA00022679"/>
    </source>
</evidence>
<keyword evidence="6 8" id="KW-0067">ATP-binding</keyword>
<dbReference type="Pfam" id="PF02223">
    <property type="entry name" value="Thymidylate_kin"/>
    <property type="match status" value="1"/>
</dbReference>
<dbReference type="PANTHER" id="PTHR10344:SF4">
    <property type="entry name" value="UMP-CMP KINASE 2, MITOCHONDRIAL"/>
    <property type="match status" value="1"/>
</dbReference>
<reference evidence="10 11" key="1">
    <citation type="submission" date="2022-01" db="EMBL/GenBank/DDBJ databases">
        <title>Desulfofustis limnae sp. nov., a novel mesophilic sulfate-reducing bacterium isolated from marsh soil.</title>
        <authorList>
            <person name="Watanabe M."/>
            <person name="Takahashi A."/>
            <person name="Kojima H."/>
            <person name="Fukui M."/>
        </authorList>
    </citation>
    <scope>NUCLEOTIDE SEQUENCE [LARGE SCALE GENOMIC DNA]</scope>
    <source>
        <strain evidence="10 11">PPLL</strain>
    </source>
</reference>
<dbReference type="EC" id="2.7.4.9" evidence="8"/>
<protein>
    <recommendedName>
        <fullName evidence="8">Thymidylate kinase</fullName>
        <ecNumber evidence="8">2.7.4.9</ecNumber>
    </recommendedName>
    <alternativeName>
        <fullName evidence="8">dTMP kinase</fullName>
    </alternativeName>
</protein>
<gene>
    <name evidence="8" type="primary">tmk</name>
    <name evidence="10" type="ORF">DPPLL_10580</name>
</gene>
<keyword evidence="11" id="KW-1185">Reference proteome</keyword>
<evidence type="ECO:0000256" key="6">
    <source>
        <dbReference type="ARBA" id="ARBA00022840"/>
    </source>
</evidence>
<evidence type="ECO:0000256" key="5">
    <source>
        <dbReference type="ARBA" id="ARBA00022777"/>
    </source>
</evidence>
<dbReference type="HAMAP" id="MF_00165">
    <property type="entry name" value="Thymidylate_kinase"/>
    <property type="match status" value="1"/>
</dbReference>
<evidence type="ECO:0000259" key="9">
    <source>
        <dbReference type="Pfam" id="PF02223"/>
    </source>
</evidence>
<dbReference type="PROSITE" id="PS01331">
    <property type="entry name" value="THYMIDYLATE_KINASE"/>
    <property type="match status" value="1"/>
</dbReference>
<feature type="binding site" evidence="8">
    <location>
        <begin position="13"/>
        <end position="20"/>
    </location>
    <ligand>
        <name>ATP</name>
        <dbReference type="ChEBI" id="CHEBI:30616"/>
    </ligand>
</feature>
<proteinExistence type="inferred from homology"/>
<evidence type="ECO:0000256" key="1">
    <source>
        <dbReference type="ARBA" id="ARBA00009776"/>
    </source>
</evidence>
<keyword evidence="4 8" id="KW-0547">Nucleotide-binding</keyword>
<comment type="similarity">
    <text evidence="1 8">Belongs to the thymidylate kinase family.</text>
</comment>
<dbReference type="RefSeq" id="WP_284153768.1">
    <property type="nucleotide sequence ID" value="NZ_AP025516.1"/>
</dbReference>
<dbReference type="NCBIfam" id="TIGR00041">
    <property type="entry name" value="DTMP_kinase"/>
    <property type="match status" value="1"/>
</dbReference>
<dbReference type="EMBL" id="AP025516">
    <property type="protein sequence ID" value="BDD86693.1"/>
    <property type="molecule type" value="Genomic_DNA"/>
</dbReference>
<dbReference type="Gene3D" id="3.40.50.300">
    <property type="entry name" value="P-loop containing nucleotide triphosphate hydrolases"/>
    <property type="match status" value="1"/>
</dbReference>
<evidence type="ECO:0000256" key="4">
    <source>
        <dbReference type="ARBA" id="ARBA00022741"/>
    </source>
</evidence>
<organism evidence="10 11">
    <name type="scientific">Desulfofustis limnaeus</name>
    <dbReference type="NCBI Taxonomy" id="2740163"/>
    <lineage>
        <taxon>Bacteria</taxon>
        <taxon>Pseudomonadati</taxon>
        <taxon>Thermodesulfobacteriota</taxon>
        <taxon>Desulfobulbia</taxon>
        <taxon>Desulfobulbales</taxon>
        <taxon>Desulfocapsaceae</taxon>
        <taxon>Desulfofustis</taxon>
    </lineage>
</organism>
<dbReference type="CDD" id="cd01672">
    <property type="entry name" value="TMPK"/>
    <property type="match status" value="1"/>
</dbReference>
<feature type="domain" description="Thymidylate kinase-like" evidence="9">
    <location>
        <begin position="11"/>
        <end position="191"/>
    </location>
</feature>
<dbReference type="InterPro" id="IPR018094">
    <property type="entry name" value="Thymidylate_kinase"/>
</dbReference>
<dbReference type="PANTHER" id="PTHR10344">
    <property type="entry name" value="THYMIDYLATE KINASE"/>
    <property type="match status" value="1"/>
</dbReference>
<dbReference type="InterPro" id="IPR027417">
    <property type="entry name" value="P-loop_NTPase"/>
</dbReference>
<dbReference type="InterPro" id="IPR018095">
    <property type="entry name" value="Thymidylate_kin_CS"/>
</dbReference>
<evidence type="ECO:0000313" key="11">
    <source>
        <dbReference type="Proteomes" id="UP000830055"/>
    </source>
</evidence>
<keyword evidence="3 8" id="KW-0545">Nucleotide biosynthesis</keyword>